<dbReference type="AlphaFoldDB" id="A0A5B8UJK9"/>
<evidence type="ECO:0000256" key="1">
    <source>
        <dbReference type="ARBA" id="ARBA00008834"/>
    </source>
</evidence>
<dbReference type="InterPro" id="IPR011050">
    <property type="entry name" value="Pectin_lyase_fold/virulence"/>
</dbReference>
<keyword evidence="7" id="KW-1185">Reference proteome</keyword>
<evidence type="ECO:0000256" key="3">
    <source>
        <dbReference type="ARBA" id="ARBA00023295"/>
    </source>
</evidence>
<dbReference type="PANTHER" id="PTHR31339:SF9">
    <property type="entry name" value="PLASMIN AND FIBRONECTIN-BINDING PROTEIN A"/>
    <property type="match status" value="1"/>
</dbReference>
<dbReference type="PANTHER" id="PTHR31339">
    <property type="entry name" value="PECTIN LYASE-RELATED"/>
    <property type="match status" value="1"/>
</dbReference>
<dbReference type="PROSITE" id="PS51318">
    <property type="entry name" value="TAT"/>
    <property type="match status" value="1"/>
</dbReference>
<dbReference type="OrthoDB" id="9795222at2"/>
<proteinExistence type="inferred from homology"/>
<keyword evidence="2 4" id="KW-0378">Hydrolase</keyword>
<protein>
    <submittedName>
        <fullName evidence="6">Glycoside hydrolase family 28 protein</fullName>
    </submittedName>
</protein>
<reference evidence="6 7" key="1">
    <citation type="journal article" date="2015" name="Int. J. Syst. Evol. Microbiol.">
        <title>Flavisolibacter ginsenosidimutans sp. nov., with ginsenoside-converting activity isolated from soil used for cultivating ginseng.</title>
        <authorList>
            <person name="Zhao Y."/>
            <person name="Liu Q."/>
            <person name="Kang M.S."/>
            <person name="Jin F."/>
            <person name="Yu H."/>
            <person name="Im W.T."/>
        </authorList>
    </citation>
    <scope>NUCLEOTIDE SEQUENCE [LARGE SCALE GENOMIC DNA]</scope>
    <source>
        <strain evidence="6 7">Gsoil 636</strain>
    </source>
</reference>
<dbReference type="SMART" id="SM00710">
    <property type="entry name" value="PbH1"/>
    <property type="match status" value="5"/>
</dbReference>
<dbReference type="InterPro" id="IPR024535">
    <property type="entry name" value="RHGA/B-epi-like_pectate_lyase"/>
</dbReference>
<evidence type="ECO:0000313" key="6">
    <source>
        <dbReference type="EMBL" id="QEC56758.1"/>
    </source>
</evidence>
<accession>A0A5B8UJK9</accession>
<dbReference type="KEGG" id="fgg:FSB75_12895"/>
<dbReference type="GO" id="GO:0005975">
    <property type="term" value="P:carbohydrate metabolic process"/>
    <property type="evidence" value="ECO:0007669"/>
    <property type="project" value="InterPro"/>
</dbReference>
<comment type="similarity">
    <text evidence="1 4">Belongs to the glycosyl hydrolase 28 family.</text>
</comment>
<dbReference type="SUPFAM" id="SSF51126">
    <property type="entry name" value="Pectin lyase-like"/>
    <property type="match status" value="1"/>
</dbReference>
<dbReference type="EMBL" id="CP042433">
    <property type="protein sequence ID" value="QEC56758.1"/>
    <property type="molecule type" value="Genomic_DNA"/>
</dbReference>
<dbReference type="InterPro" id="IPR006311">
    <property type="entry name" value="TAT_signal"/>
</dbReference>
<dbReference type="InterPro" id="IPR051801">
    <property type="entry name" value="GH28_Enzymes"/>
</dbReference>
<organism evidence="6 7">
    <name type="scientific">Flavisolibacter ginsenosidimutans</name>
    <dbReference type="NCBI Taxonomy" id="661481"/>
    <lineage>
        <taxon>Bacteria</taxon>
        <taxon>Pseudomonadati</taxon>
        <taxon>Bacteroidota</taxon>
        <taxon>Chitinophagia</taxon>
        <taxon>Chitinophagales</taxon>
        <taxon>Chitinophagaceae</taxon>
        <taxon>Flavisolibacter</taxon>
    </lineage>
</organism>
<dbReference type="Proteomes" id="UP000321204">
    <property type="component" value="Chromosome"/>
</dbReference>
<evidence type="ECO:0000256" key="2">
    <source>
        <dbReference type="ARBA" id="ARBA00022801"/>
    </source>
</evidence>
<evidence type="ECO:0000256" key="4">
    <source>
        <dbReference type="RuleBase" id="RU361169"/>
    </source>
</evidence>
<dbReference type="GO" id="GO:0004650">
    <property type="term" value="F:polygalacturonase activity"/>
    <property type="evidence" value="ECO:0007669"/>
    <property type="project" value="InterPro"/>
</dbReference>
<dbReference type="InterPro" id="IPR012334">
    <property type="entry name" value="Pectin_lyas_fold"/>
</dbReference>
<dbReference type="PROSITE" id="PS51257">
    <property type="entry name" value="PROKAR_LIPOPROTEIN"/>
    <property type="match status" value="1"/>
</dbReference>
<keyword evidence="3 4" id="KW-0326">Glycosidase</keyword>
<dbReference type="RefSeq" id="WP_146788132.1">
    <property type="nucleotide sequence ID" value="NZ_BAABIO010000003.1"/>
</dbReference>
<dbReference type="Pfam" id="PF12708">
    <property type="entry name" value="Pect-lyase_RHGA_epim"/>
    <property type="match status" value="1"/>
</dbReference>
<feature type="domain" description="Rhamnogalacturonase A/B/Epimerase-like pectate lyase" evidence="5">
    <location>
        <begin position="54"/>
        <end position="108"/>
    </location>
</feature>
<gene>
    <name evidence="6" type="ORF">FSB75_12895</name>
</gene>
<dbReference type="Pfam" id="PF00295">
    <property type="entry name" value="Glyco_hydro_28"/>
    <property type="match status" value="1"/>
</dbReference>
<evidence type="ECO:0000259" key="5">
    <source>
        <dbReference type="Pfam" id="PF12708"/>
    </source>
</evidence>
<dbReference type="InterPro" id="IPR006626">
    <property type="entry name" value="PbH1"/>
</dbReference>
<evidence type="ECO:0000313" key="7">
    <source>
        <dbReference type="Proteomes" id="UP000321204"/>
    </source>
</evidence>
<dbReference type="InterPro" id="IPR000743">
    <property type="entry name" value="Glyco_hydro_28"/>
</dbReference>
<name>A0A5B8UJK9_9BACT</name>
<dbReference type="Gene3D" id="2.160.20.10">
    <property type="entry name" value="Single-stranded right-handed beta-helix, Pectin lyase-like"/>
    <property type="match status" value="1"/>
</dbReference>
<sequence>MHDKNSRRRFLKLGGQALLLSPLASSLISCGTTKVSTGSTPATNHKPQAPNLLLNVRDFGTTGDGKTKDTLSIQQAIDRCWVLGGGDVLFPAGDYFTGAIALHSNVTLRLEKGASIIGSPDFADYPVAQVRWEGKWIKGHTALIYAFDAVNIGIIGEGKIIGNNALGGRPNEKYPLRHPALIEPIGCNGIHFEGFSTSYHLMWSIHPTYCENITIKNLTIRSTGGNGDGIDLDSCKHILIDGCDIETGDDCISLKSGRGMEGYTLLRTTEDVHITNCTFADTIFACIGIGSETSGGIRNVLIENCKFTKAQTHAIYIKSRPGRGAFIEDITCRNLDVSGTTQGFLRFNILGSGIQDPEPVPGDEGIPTIKNFRFSDIRVNDVPVLVDGSAVHPTKPLNGLVLENISGTCKNGITLANVKNAKLRNINVSGYSGPLLSTYNVSGSGLEGAVAIEPPKLPEPIVAPAQPYKLH</sequence>